<dbReference type="InterPro" id="IPR001087">
    <property type="entry name" value="GDSL"/>
</dbReference>
<dbReference type="Pfam" id="PF00657">
    <property type="entry name" value="Lipase_GDSL"/>
    <property type="match status" value="1"/>
</dbReference>
<evidence type="ECO:0000256" key="1">
    <source>
        <dbReference type="ARBA" id="ARBA00008668"/>
    </source>
</evidence>
<keyword evidence="3" id="KW-0812">Transmembrane</keyword>
<proteinExistence type="inferred from homology"/>
<evidence type="ECO:0008006" key="6">
    <source>
        <dbReference type="Google" id="ProtNLM"/>
    </source>
</evidence>
<dbReference type="Gene3D" id="3.40.50.1110">
    <property type="entry name" value="SGNH hydrolase"/>
    <property type="match status" value="2"/>
</dbReference>
<dbReference type="GO" id="GO:0016788">
    <property type="term" value="F:hydrolase activity, acting on ester bonds"/>
    <property type="evidence" value="ECO:0007669"/>
    <property type="project" value="InterPro"/>
</dbReference>
<feature type="transmembrane region" description="Helical" evidence="3">
    <location>
        <begin position="12"/>
        <end position="28"/>
    </location>
</feature>
<keyword evidence="3" id="KW-1133">Transmembrane helix</keyword>
<dbReference type="PANTHER" id="PTHR22835">
    <property type="entry name" value="ZINC FINGER FYVE DOMAIN CONTAINING PROTEIN"/>
    <property type="match status" value="1"/>
</dbReference>
<keyword evidence="3" id="KW-0472">Membrane</keyword>
<dbReference type="SUPFAM" id="SSF52266">
    <property type="entry name" value="SGNH hydrolase"/>
    <property type="match status" value="1"/>
</dbReference>
<accession>A0A022QJF1</accession>
<dbReference type="STRING" id="4155.A0A022QJF1"/>
<dbReference type="EMBL" id="KI631456">
    <property type="protein sequence ID" value="EYU28066.1"/>
    <property type="molecule type" value="Genomic_DNA"/>
</dbReference>
<dbReference type="PANTHER" id="PTHR22835:SF683">
    <property type="entry name" value="OS05G0506800 PROTEIN"/>
    <property type="match status" value="1"/>
</dbReference>
<keyword evidence="5" id="KW-1185">Reference proteome</keyword>
<evidence type="ECO:0000256" key="3">
    <source>
        <dbReference type="SAM" id="Phobius"/>
    </source>
</evidence>
<keyword evidence="2" id="KW-0325">Glycoprotein</keyword>
<comment type="similarity">
    <text evidence="1">Belongs to the 'GDSL' lipolytic enzyme family.</text>
</comment>
<dbReference type="AlphaFoldDB" id="A0A022QJF1"/>
<evidence type="ECO:0000313" key="4">
    <source>
        <dbReference type="EMBL" id="EYU28066.1"/>
    </source>
</evidence>
<protein>
    <recommendedName>
        <fullName evidence="6">SGNH hydrolase-type esterase domain-containing protein</fullName>
    </recommendedName>
</protein>
<dbReference type="InterPro" id="IPR036514">
    <property type="entry name" value="SGNH_hydro_sf"/>
</dbReference>
<gene>
    <name evidence="4" type="ORF">MIMGU_mgv1a009376mg</name>
</gene>
<evidence type="ECO:0000313" key="5">
    <source>
        <dbReference type="Proteomes" id="UP000030748"/>
    </source>
</evidence>
<dbReference type="Proteomes" id="UP000030748">
    <property type="component" value="Unassembled WGS sequence"/>
</dbReference>
<organism evidence="4 5">
    <name type="scientific">Erythranthe guttata</name>
    <name type="common">Yellow monkey flower</name>
    <name type="synonym">Mimulus guttatus</name>
    <dbReference type="NCBI Taxonomy" id="4155"/>
    <lineage>
        <taxon>Eukaryota</taxon>
        <taxon>Viridiplantae</taxon>
        <taxon>Streptophyta</taxon>
        <taxon>Embryophyta</taxon>
        <taxon>Tracheophyta</taxon>
        <taxon>Spermatophyta</taxon>
        <taxon>Magnoliopsida</taxon>
        <taxon>eudicotyledons</taxon>
        <taxon>Gunneridae</taxon>
        <taxon>Pentapetalae</taxon>
        <taxon>asterids</taxon>
        <taxon>lamiids</taxon>
        <taxon>Lamiales</taxon>
        <taxon>Phrymaceae</taxon>
        <taxon>Erythranthe</taxon>
    </lineage>
</organism>
<sequence length="344" mass="36531">MASAAATASSKCILYSVNITILIILLLPNTQVSACFKSIISFGDSIADTGNLLHLSPPSNPPPNFASPPYGETYFHLPTGRFSDGRLIIDFIAEELALPFTPPFHSGGNVSGGVNFAVGGATALPDPFFAKTGVQIPMANVSLLNQFNLFKEVFLPTLCHKLPAADCEKYLESSLVLVGEIGGNDYNDAFLQGKSVDVVRLFIPRVVKEIIFTINELIKLGAVTLMVAGNFPIGCSAAYLTYFQSSNEKDYDPETGFTEGALRACCGAGGPYNVNLKVQCGGSGSHTCKDPSSYVSWDGVHLTEAAYRSIATSLLRGSFTVPQLQSVCNSLSSINTGANAIFDN</sequence>
<reference evidence="4 5" key="1">
    <citation type="journal article" date="2013" name="Proc. Natl. Acad. Sci. U.S.A.">
        <title>Fine-scale variation in meiotic recombination in Mimulus inferred from population shotgun sequencing.</title>
        <authorList>
            <person name="Hellsten U."/>
            <person name="Wright K.M."/>
            <person name="Jenkins J."/>
            <person name="Shu S."/>
            <person name="Yuan Y."/>
            <person name="Wessler S.R."/>
            <person name="Schmutz J."/>
            <person name="Willis J.H."/>
            <person name="Rokhsar D.S."/>
        </authorList>
    </citation>
    <scope>NUCLEOTIDE SEQUENCE [LARGE SCALE GENOMIC DNA]</scope>
    <source>
        <strain evidence="5">cv. DUN x IM62</strain>
    </source>
</reference>
<evidence type="ECO:0000256" key="2">
    <source>
        <dbReference type="ARBA" id="ARBA00023180"/>
    </source>
</evidence>
<name>A0A022QJF1_ERYGU</name>